<protein>
    <submittedName>
        <fullName evidence="1">Uncharacterized protein</fullName>
    </submittedName>
</protein>
<evidence type="ECO:0000313" key="2">
    <source>
        <dbReference type="Proteomes" id="UP001367508"/>
    </source>
</evidence>
<evidence type="ECO:0000313" key="1">
    <source>
        <dbReference type="EMBL" id="KAK7324118.1"/>
    </source>
</evidence>
<dbReference type="InterPro" id="IPR053114">
    <property type="entry name" value="ATXR5/ATXR6"/>
</dbReference>
<dbReference type="AlphaFoldDB" id="A0AAN9KXN2"/>
<dbReference type="EMBL" id="JAYMYQ010000006">
    <property type="protein sequence ID" value="KAK7324118.1"/>
    <property type="molecule type" value="Genomic_DNA"/>
</dbReference>
<dbReference type="Proteomes" id="UP001367508">
    <property type="component" value="Unassembled WGS sequence"/>
</dbReference>
<gene>
    <name evidence="1" type="ORF">VNO77_27640</name>
</gene>
<sequence length="130" mass="14373">MISREDMETLEHCKALSKRGEGPSCVVVYDSHDSYTVEANGPIKDVTFIIEYTGHDDYIKNRECYDCDNMMTFLLASGTPKSLIICAGKHGNIARFINGINSHTQEGLQLGDPCKLGITTKNRNSIQKGS</sequence>
<dbReference type="PANTHER" id="PTHR48458">
    <property type="entry name" value="SET DOMAIN-CONTAINING PROTEIN"/>
    <property type="match status" value="1"/>
</dbReference>
<reference evidence="1 2" key="1">
    <citation type="submission" date="2024-01" db="EMBL/GenBank/DDBJ databases">
        <title>The genomes of 5 underutilized Papilionoideae crops provide insights into root nodulation and disease resistanc.</title>
        <authorList>
            <person name="Jiang F."/>
        </authorList>
    </citation>
    <scope>NUCLEOTIDE SEQUENCE [LARGE SCALE GENOMIC DNA]</scope>
    <source>
        <strain evidence="1">LVBAO_FW01</strain>
        <tissue evidence="1">Leaves</tissue>
    </source>
</reference>
<accession>A0AAN9KXN2</accession>
<keyword evidence="2" id="KW-1185">Reference proteome</keyword>
<name>A0AAN9KXN2_CANGL</name>
<proteinExistence type="predicted"/>
<comment type="caution">
    <text evidence="1">The sequence shown here is derived from an EMBL/GenBank/DDBJ whole genome shotgun (WGS) entry which is preliminary data.</text>
</comment>
<dbReference type="SUPFAM" id="SSF82199">
    <property type="entry name" value="SET domain"/>
    <property type="match status" value="1"/>
</dbReference>
<organism evidence="1 2">
    <name type="scientific">Canavalia gladiata</name>
    <name type="common">Sword bean</name>
    <name type="synonym">Dolichos gladiatus</name>
    <dbReference type="NCBI Taxonomy" id="3824"/>
    <lineage>
        <taxon>Eukaryota</taxon>
        <taxon>Viridiplantae</taxon>
        <taxon>Streptophyta</taxon>
        <taxon>Embryophyta</taxon>
        <taxon>Tracheophyta</taxon>
        <taxon>Spermatophyta</taxon>
        <taxon>Magnoliopsida</taxon>
        <taxon>eudicotyledons</taxon>
        <taxon>Gunneridae</taxon>
        <taxon>Pentapetalae</taxon>
        <taxon>rosids</taxon>
        <taxon>fabids</taxon>
        <taxon>Fabales</taxon>
        <taxon>Fabaceae</taxon>
        <taxon>Papilionoideae</taxon>
        <taxon>50 kb inversion clade</taxon>
        <taxon>NPAAA clade</taxon>
        <taxon>indigoferoid/millettioid clade</taxon>
        <taxon>Phaseoleae</taxon>
        <taxon>Canavalia</taxon>
    </lineage>
</organism>
<dbReference type="InterPro" id="IPR046341">
    <property type="entry name" value="SET_dom_sf"/>
</dbReference>
<dbReference type="PANTHER" id="PTHR48458:SF1">
    <property type="entry name" value="SET DOMAIN-CONTAINING PROTEIN"/>
    <property type="match status" value="1"/>
</dbReference>
<dbReference type="Gene3D" id="2.170.270.10">
    <property type="entry name" value="SET domain"/>
    <property type="match status" value="1"/>
</dbReference>